<keyword evidence="4" id="KW-0720">Serine protease</keyword>
<comment type="similarity">
    <text evidence="1">Belongs to the peptidase S51 family.</text>
</comment>
<dbReference type="GO" id="GO:0008236">
    <property type="term" value="F:serine-type peptidase activity"/>
    <property type="evidence" value="ECO:0007669"/>
    <property type="project" value="UniProtKB-KW"/>
</dbReference>
<keyword evidence="3" id="KW-0378">Hydrolase</keyword>
<proteinExistence type="inferred from homology"/>
<dbReference type="RefSeq" id="WP_209530964.1">
    <property type="nucleotide sequence ID" value="NZ_JAEEGA010000014.1"/>
</dbReference>
<dbReference type="Pfam" id="PF03575">
    <property type="entry name" value="Peptidase_S51"/>
    <property type="match status" value="1"/>
</dbReference>
<name>A0A940PFT6_9ENTE</name>
<keyword evidence="5" id="KW-0315">Glutamine amidotransferase</keyword>
<sequence length="219" mass="24635">MRQLLFNLYNFHEDWAYQHVAPYITPNMTVTILPFSFAANQITADNWQQFYGEQGHYYDDLTAPFKAFGIPNSAISLINYFTADPDSLSSQLLNSDIIFLTGGLPDKTMDRLKKLALKETLEQFSGLLIGSSAGAMIQLKNYHITPDADYDSFSYQEGLDLITEFAIEVHFENSAVQQASIQRVLTETTIPLLYAIEDQGGLIVDQKVTAIGSVQLFQR</sequence>
<dbReference type="SUPFAM" id="SSF52317">
    <property type="entry name" value="Class I glutamine amidotransferase-like"/>
    <property type="match status" value="1"/>
</dbReference>
<dbReference type="AlphaFoldDB" id="A0A940PFT6"/>
<dbReference type="GO" id="GO:0006508">
    <property type="term" value="P:proteolysis"/>
    <property type="evidence" value="ECO:0007669"/>
    <property type="project" value="UniProtKB-KW"/>
</dbReference>
<reference evidence="5" key="1">
    <citation type="submission" date="2020-12" db="EMBL/GenBank/DDBJ databases">
        <title>Vagococcus allomyrinae sp. nov. and Enterococcus lavae sp. nov., isolated from the larvae of Allomyrina dichotoma.</title>
        <authorList>
            <person name="Lee S.D."/>
        </authorList>
    </citation>
    <scope>NUCLEOTIDE SEQUENCE</scope>
    <source>
        <strain evidence="5">BWB3-3</strain>
    </source>
</reference>
<organism evidence="5 6">
    <name type="scientific">Vagococcus allomyrinae</name>
    <dbReference type="NCBI Taxonomy" id="2794353"/>
    <lineage>
        <taxon>Bacteria</taxon>
        <taxon>Bacillati</taxon>
        <taxon>Bacillota</taxon>
        <taxon>Bacilli</taxon>
        <taxon>Lactobacillales</taxon>
        <taxon>Enterococcaceae</taxon>
        <taxon>Vagococcus</taxon>
    </lineage>
</organism>
<dbReference type="InterPro" id="IPR029062">
    <property type="entry name" value="Class_I_gatase-like"/>
</dbReference>
<evidence type="ECO:0000256" key="1">
    <source>
        <dbReference type="ARBA" id="ARBA00006534"/>
    </source>
</evidence>
<comment type="caution">
    <text evidence="5">The sequence shown here is derived from an EMBL/GenBank/DDBJ whole genome shotgun (WGS) entry which is preliminary data.</text>
</comment>
<gene>
    <name evidence="5" type="ORF">I6N95_19245</name>
</gene>
<evidence type="ECO:0000256" key="2">
    <source>
        <dbReference type="ARBA" id="ARBA00022670"/>
    </source>
</evidence>
<evidence type="ECO:0000256" key="4">
    <source>
        <dbReference type="ARBA" id="ARBA00022825"/>
    </source>
</evidence>
<evidence type="ECO:0000256" key="3">
    <source>
        <dbReference type="ARBA" id="ARBA00022801"/>
    </source>
</evidence>
<dbReference type="InterPro" id="IPR005320">
    <property type="entry name" value="Peptidase_S51"/>
</dbReference>
<dbReference type="Proteomes" id="UP000674938">
    <property type="component" value="Unassembled WGS sequence"/>
</dbReference>
<evidence type="ECO:0000313" key="6">
    <source>
        <dbReference type="Proteomes" id="UP000674938"/>
    </source>
</evidence>
<dbReference type="Gene3D" id="3.40.50.880">
    <property type="match status" value="1"/>
</dbReference>
<evidence type="ECO:0000313" key="5">
    <source>
        <dbReference type="EMBL" id="MBP1043158.1"/>
    </source>
</evidence>
<accession>A0A940PFT6</accession>
<dbReference type="EMBL" id="JAEEGA010000014">
    <property type="protein sequence ID" value="MBP1043158.1"/>
    <property type="molecule type" value="Genomic_DNA"/>
</dbReference>
<protein>
    <submittedName>
        <fullName evidence="5">Type 1 glutamine amidotransferase-like domain-containing protein</fullName>
    </submittedName>
</protein>
<keyword evidence="6" id="KW-1185">Reference proteome</keyword>
<keyword evidence="2" id="KW-0645">Protease</keyword>